<name>A0ABS3LEU5_9ENTE</name>
<comment type="caution">
    <text evidence="1">The sequence shown here is derived from an EMBL/GenBank/DDBJ whole genome shotgun (WGS) entry which is preliminary data.</text>
</comment>
<accession>A0ABS3LEU5</accession>
<dbReference type="EMBL" id="JAFREM010000030">
    <property type="protein sequence ID" value="MBO1308144.1"/>
    <property type="molecule type" value="Genomic_DNA"/>
</dbReference>
<dbReference type="InterPro" id="IPR014965">
    <property type="entry name" value="Amino_acid_metab_prot_put"/>
</dbReference>
<protein>
    <submittedName>
        <fullName evidence="1">DUF1831 domain-containing protein</fullName>
    </submittedName>
</protein>
<evidence type="ECO:0000313" key="1">
    <source>
        <dbReference type="EMBL" id="MBO1308144.1"/>
    </source>
</evidence>
<evidence type="ECO:0000313" key="2">
    <source>
        <dbReference type="Proteomes" id="UP000664601"/>
    </source>
</evidence>
<dbReference type="Pfam" id="PF08866">
    <property type="entry name" value="DUF1831"/>
    <property type="match status" value="1"/>
</dbReference>
<dbReference type="Proteomes" id="UP000664601">
    <property type="component" value="Unassembled WGS sequence"/>
</dbReference>
<dbReference type="RefSeq" id="WP_207675138.1">
    <property type="nucleotide sequence ID" value="NZ_JAFREM010000030.1"/>
</dbReference>
<dbReference type="Gene3D" id="3.30.1820.10">
    <property type="entry name" value="Lp2179-like"/>
    <property type="match status" value="1"/>
</dbReference>
<reference evidence="1 2" key="1">
    <citation type="submission" date="2021-03" db="EMBL/GenBank/DDBJ databases">
        <title>Enterococcal diversity collection.</title>
        <authorList>
            <person name="Gilmore M.S."/>
            <person name="Schwartzman J."/>
            <person name="Van Tyne D."/>
            <person name="Martin M."/>
            <person name="Earl A.M."/>
            <person name="Manson A.L."/>
            <person name="Straub T."/>
            <person name="Salamzade R."/>
            <person name="Saavedra J."/>
            <person name="Lebreton F."/>
            <person name="Prichula J."/>
            <person name="Schaufler K."/>
            <person name="Gaca A."/>
            <person name="Sgardioli B."/>
            <person name="Wagenaar J."/>
            <person name="Strong T."/>
        </authorList>
    </citation>
    <scope>NUCLEOTIDE SEQUENCE [LARGE SCALE GENOMIC DNA]</scope>
    <source>
        <strain evidence="1 2">669A</strain>
    </source>
</reference>
<dbReference type="SUPFAM" id="SSF160800">
    <property type="entry name" value="Lp2179-like"/>
    <property type="match status" value="1"/>
</dbReference>
<dbReference type="InterPro" id="IPR035942">
    <property type="entry name" value="Lp2179-like_sf"/>
</dbReference>
<proteinExistence type="predicted"/>
<gene>
    <name evidence="1" type="ORF">JZO70_18355</name>
</gene>
<keyword evidence="2" id="KW-1185">Reference proteome</keyword>
<organism evidence="1 2">
    <name type="scientific">Candidatus Enterococcus moelleringii</name>
    <dbReference type="NCBI Taxonomy" id="2815325"/>
    <lineage>
        <taxon>Bacteria</taxon>
        <taxon>Bacillati</taxon>
        <taxon>Bacillota</taxon>
        <taxon>Bacilli</taxon>
        <taxon>Lactobacillales</taxon>
        <taxon>Enterococcaceae</taxon>
        <taxon>Enterococcus</taxon>
    </lineage>
</organism>
<sequence length="115" mass="12679">MAFGKTATVQGAGVVYALAPTAKKYTLRDNGFTETTSGNFQLIRPLDATPQSKEGFKLKITVAKDLQQLKMSITTANGLKSVNIFKDANHALLQEKFYFLMDGMIDRGLFVKVEN</sequence>